<evidence type="ECO:0000313" key="3">
    <source>
        <dbReference type="EMBL" id="KAH7284943.1"/>
    </source>
</evidence>
<name>A0A8T2QNG8_CERRI</name>
<dbReference type="InterPro" id="IPR044974">
    <property type="entry name" value="Disease_R_plants"/>
</dbReference>
<dbReference type="SUPFAM" id="SSF52540">
    <property type="entry name" value="P-loop containing nucleoside triphosphate hydrolases"/>
    <property type="match status" value="1"/>
</dbReference>
<keyword evidence="1" id="KW-0934">Plastid</keyword>
<dbReference type="SUPFAM" id="SSF52047">
    <property type="entry name" value="RNI-like"/>
    <property type="match status" value="1"/>
</dbReference>
<dbReference type="InterPro" id="IPR032675">
    <property type="entry name" value="LRR_dom_sf"/>
</dbReference>
<dbReference type="Gene3D" id="1.10.8.430">
    <property type="entry name" value="Helical domain of apoptotic protease-activating factors"/>
    <property type="match status" value="1"/>
</dbReference>
<proteinExistence type="predicted"/>
<dbReference type="InterPro" id="IPR027417">
    <property type="entry name" value="P-loop_NTPase"/>
</dbReference>
<dbReference type="PANTHER" id="PTHR11017:SF385">
    <property type="entry name" value="DISEASE RESISTANCE PROTEIN (TIR-NBS-LRR CLASS)-RELATED"/>
    <property type="match status" value="1"/>
</dbReference>
<evidence type="ECO:0000256" key="1">
    <source>
        <dbReference type="ARBA" id="ARBA00022528"/>
    </source>
</evidence>
<keyword evidence="1" id="KW-0150">Chloroplast</keyword>
<protein>
    <recommendedName>
        <fullName evidence="2">NB-ARC domain-containing protein</fullName>
    </recommendedName>
</protein>
<dbReference type="PANTHER" id="PTHR11017">
    <property type="entry name" value="LEUCINE-RICH REPEAT-CONTAINING PROTEIN"/>
    <property type="match status" value="1"/>
</dbReference>
<dbReference type="InterPro" id="IPR042197">
    <property type="entry name" value="Apaf_helical"/>
</dbReference>
<evidence type="ECO:0000259" key="2">
    <source>
        <dbReference type="Pfam" id="PF00931"/>
    </source>
</evidence>
<dbReference type="Pfam" id="PF00931">
    <property type="entry name" value="NB-ARC"/>
    <property type="match status" value="1"/>
</dbReference>
<dbReference type="OrthoDB" id="1415503at2759"/>
<gene>
    <name evidence="3" type="ORF">KP509_33G003400</name>
</gene>
<reference evidence="3" key="1">
    <citation type="submission" date="2021-08" db="EMBL/GenBank/DDBJ databases">
        <title>WGS assembly of Ceratopteris richardii.</title>
        <authorList>
            <person name="Marchant D.B."/>
            <person name="Chen G."/>
            <person name="Jenkins J."/>
            <person name="Shu S."/>
            <person name="Leebens-Mack J."/>
            <person name="Grimwood J."/>
            <person name="Schmutz J."/>
            <person name="Soltis P."/>
            <person name="Soltis D."/>
            <person name="Chen Z.-H."/>
        </authorList>
    </citation>
    <scope>NUCLEOTIDE SEQUENCE</scope>
    <source>
        <strain evidence="3">Whitten #5841</strain>
        <tissue evidence="3">Leaf</tissue>
    </source>
</reference>
<accession>A0A8T2QNG8</accession>
<dbReference type="GO" id="GO:0006952">
    <property type="term" value="P:defense response"/>
    <property type="evidence" value="ECO:0007669"/>
    <property type="project" value="InterPro"/>
</dbReference>
<dbReference type="PRINTS" id="PR00364">
    <property type="entry name" value="DISEASERSIST"/>
</dbReference>
<dbReference type="Gene3D" id="3.40.50.300">
    <property type="entry name" value="P-loop containing nucleotide triphosphate hydrolases"/>
    <property type="match status" value="1"/>
</dbReference>
<dbReference type="Proteomes" id="UP000825935">
    <property type="component" value="Chromosome 33"/>
</dbReference>
<evidence type="ECO:0000313" key="4">
    <source>
        <dbReference type="Proteomes" id="UP000825935"/>
    </source>
</evidence>
<dbReference type="OMA" id="NLKGCEE"/>
<dbReference type="GO" id="GO:0043531">
    <property type="term" value="F:ADP binding"/>
    <property type="evidence" value="ECO:0007669"/>
    <property type="project" value="InterPro"/>
</dbReference>
<dbReference type="Gene3D" id="3.80.10.10">
    <property type="entry name" value="Ribonuclease Inhibitor"/>
    <property type="match status" value="4"/>
</dbReference>
<dbReference type="EMBL" id="CM035438">
    <property type="protein sequence ID" value="KAH7284943.1"/>
    <property type="molecule type" value="Genomic_DNA"/>
</dbReference>
<dbReference type="AlphaFoldDB" id="A0A8T2QNG8"/>
<organism evidence="3 4">
    <name type="scientific">Ceratopteris richardii</name>
    <name type="common">Triangle waterfern</name>
    <dbReference type="NCBI Taxonomy" id="49495"/>
    <lineage>
        <taxon>Eukaryota</taxon>
        <taxon>Viridiplantae</taxon>
        <taxon>Streptophyta</taxon>
        <taxon>Embryophyta</taxon>
        <taxon>Tracheophyta</taxon>
        <taxon>Polypodiopsida</taxon>
        <taxon>Polypodiidae</taxon>
        <taxon>Polypodiales</taxon>
        <taxon>Pteridineae</taxon>
        <taxon>Pteridaceae</taxon>
        <taxon>Parkerioideae</taxon>
        <taxon>Ceratopteris</taxon>
    </lineage>
</organism>
<sequence>MEYKRLVERVMEIFKEANENSMDVTDFPVGLLQRHKEIESRIVSQMSNNHRSVQYFGLWGKGGVGKTTTAKSIFNGMHKEFESSAFFLDTRAEVNSSNSGFLHVQHKILDELKVKRIAISKTKNADDGKKLLSSKLKGVSAFIVLDNLDTRSQIDALCYPLSCLAADSIVIITSRDPQILTYASIPEENIFCIEGLSEENSEWLFCWHAFMNPMPPAHLKKVAKKAIKACQGLPLSLKVLGCHLFGANDINKWKETLRLIQQDEENIFDILKVSLNSLKLREKEAFLDICAFFIGREEDFVCAFIEDRYEMGTTILTALKSQCLITVKRSIKENPYDTRREVRTIQVHDQLRDIGRYIIQKEEKNRAWDEKTSNDILKDATALSGLRGLSARTDMQYPGKIASYNSSSQLIFLELEEAQEKAETNEGRTIYNLFATVHCDELRWLRWGLPEELPRGLCSEQLRVLLLSNSGIRELPDSLPNLRILEIEHCDYFEGFSTPIGTSMPLLRRLNFSRCPRLKSLDSSIGRLTDLRSLTIDSCASTMHLPKEITKLPSLRELTLQFLRKIKTLSLPPNLRTLRLWWCDRLERVDASLPSLEELKVYVCPKLKKLPLVGSCFVELTIEQCEGLVLDDDQCLKWKDLRSLRELTLIYLREMKTLSLHSNLRTLTLWMCDSLESVDASLPELEELTLKGCPNLKKLPILGSSLRRLTIEQCAGRVLDDDECLELKVLPSLPKLTLESSGRMKTLSLPQNLRTLRLQKCDRLENVDASLPNLEALHVRRCQKLTKLPVLGSALVRLEIRSCDGLVLDGDECFELKDLRSLRELTLIYLREMKTLSLHSNLRTLTLWMCDSLESVDASLPELEELTLKGCPNLKKLPILGSSLRRLTIEQCAGRVLDDDECLELKVLPSLPKLTLESSGRMKTLSLPQNLRTLRLQKCDRLENVDASLPNLEALHVRRCQKLTKLPVLGSALVRLEIRSCDGLVLDGDECFELKELPSLRELTLISGRIRAVSVPPNLRRLTLGASHSLESVDGPLPNLEELALSNCPKVKTLPVLGNWLIRLTIEQCVGLVLDDEDCLELKDIPCVRELKLRWLSSLKRVSFLPTNLQDLALKYCENIEHLDLSMVTNLRRLSISKCPRLSFDRAEVMKRFPSLEFKFE</sequence>
<comment type="caution">
    <text evidence="3">The sequence shown here is derived from an EMBL/GenBank/DDBJ whole genome shotgun (WGS) entry which is preliminary data.</text>
</comment>
<dbReference type="InterPro" id="IPR002182">
    <property type="entry name" value="NB-ARC"/>
</dbReference>
<dbReference type="SUPFAM" id="SSF52058">
    <property type="entry name" value="L domain-like"/>
    <property type="match status" value="2"/>
</dbReference>
<keyword evidence="4" id="KW-1185">Reference proteome</keyword>
<feature type="domain" description="NB-ARC" evidence="2">
    <location>
        <begin position="42"/>
        <end position="213"/>
    </location>
</feature>